<evidence type="ECO:0000313" key="4">
    <source>
        <dbReference type="Proteomes" id="UP000563524"/>
    </source>
</evidence>
<proteinExistence type="predicted"/>
<dbReference type="Proteomes" id="UP000563524">
    <property type="component" value="Unassembled WGS sequence"/>
</dbReference>
<feature type="signal peptide" evidence="2">
    <location>
        <begin position="1"/>
        <end position="22"/>
    </location>
</feature>
<feature type="region of interest" description="Disordered" evidence="1">
    <location>
        <begin position="48"/>
        <end position="71"/>
    </location>
</feature>
<dbReference type="Pfam" id="PF11233">
    <property type="entry name" value="DUF3035"/>
    <property type="match status" value="1"/>
</dbReference>
<evidence type="ECO:0000313" key="3">
    <source>
        <dbReference type="EMBL" id="MBB4658819.1"/>
    </source>
</evidence>
<comment type="caution">
    <text evidence="3">The sequence shown here is derived from an EMBL/GenBank/DDBJ whole genome shotgun (WGS) entry which is preliminary data.</text>
</comment>
<organism evidence="3 4">
    <name type="scientific">Parvularcula dongshanensis</name>
    <dbReference type="NCBI Taxonomy" id="1173995"/>
    <lineage>
        <taxon>Bacteria</taxon>
        <taxon>Pseudomonadati</taxon>
        <taxon>Pseudomonadota</taxon>
        <taxon>Alphaproteobacteria</taxon>
        <taxon>Parvularculales</taxon>
        <taxon>Parvularculaceae</taxon>
        <taxon>Parvularcula</taxon>
    </lineage>
</organism>
<evidence type="ECO:0000256" key="2">
    <source>
        <dbReference type="SAM" id="SignalP"/>
    </source>
</evidence>
<dbReference type="AlphaFoldDB" id="A0A840I1X6"/>
<dbReference type="PROSITE" id="PS51257">
    <property type="entry name" value="PROKAR_LIPOPROTEIN"/>
    <property type="match status" value="1"/>
</dbReference>
<dbReference type="EMBL" id="JACHOB010000002">
    <property type="protein sequence ID" value="MBB4658819.1"/>
    <property type="molecule type" value="Genomic_DNA"/>
</dbReference>
<keyword evidence="4" id="KW-1185">Reference proteome</keyword>
<keyword evidence="2" id="KW-0732">Signal</keyword>
<name>A0A840I1X6_9PROT</name>
<sequence>MTPTLRLAALCLGTLLFTSSCASLGKAVGAGKNPPDEFAITTKAPLTVPPDYALRPPKPGETRPEEKSTTDRARELLIGDASAAPPSQGELALIQNAGALDVDSNIRAILAAENGGRASKNESLANQILFWHTNKGEIDDSAAPLRVEDEGAWMAERRRSIESVTGGGQVTIAKDDRGVLNLPGVN</sequence>
<gene>
    <name evidence="3" type="ORF">GGQ59_001333</name>
</gene>
<dbReference type="RefSeq" id="WP_183816995.1">
    <property type="nucleotide sequence ID" value="NZ_JACHOB010000002.1"/>
</dbReference>
<protein>
    <recommendedName>
        <fullName evidence="5">DUF3035 domain-containing protein</fullName>
    </recommendedName>
</protein>
<reference evidence="3 4" key="1">
    <citation type="submission" date="2020-08" db="EMBL/GenBank/DDBJ databases">
        <title>Genomic Encyclopedia of Type Strains, Phase IV (KMG-IV): sequencing the most valuable type-strain genomes for metagenomic binning, comparative biology and taxonomic classification.</title>
        <authorList>
            <person name="Goeker M."/>
        </authorList>
    </citation>
    <scope>NUCLEOTIDE SEQUENCE [LARGE SCALE GENOMIC DNA]</scope>
    <source>
        <strain evidence="3 4">DSM 102850</strain>
    </source>
</reference>
<dbReference type="InterPro" id="IPR021395">
    <property type="entry name" value="DUF3035"/>
</dbReference>
<feature type="chain" id="PRO_5033008928" description="DUF3035 domain-containing protein" evidence="2">
    <location>
        <begin position="23"/>
        <end position="186"/>
    </location>
</feature>
<evidence type="ECO:0000256" key="1">
    <source>
        <dbReference type="SAM" id="MobiDB-lite"/>
    </source>
</evidence>
<feature type="compositionally biased region" description="Basic and acidic residues" evidence="1">
    <location>
        <begin position="58"/>
        <end position="71"/>
    </location>
</feature>
<accession>A0A840I1X6</accession>
<evidence type="ECO:0008006" key="5">
    <source>
        <dbReference type="Google" id="ProtNLM"/>
    </source>
</evidence>